<keyword evidence="3" id="KW-0804">Transcription</keyword>
<dbReference type="AlphaFoldDB" id="A0A2T4PT77"/>
<organism evidence="5 6">
    <name type="scientific">Mammaliicoccus vitulinus</name>
    <dbReference type="NCBI Taxonomy" id="71237"/>
    <lineage>
        <taxon>Bacteria</taxon>
        <taxon>Bacillati</taxon>
        <taxon>Bacillota</taxon>
        <taxon>Bacilli</taxon>
        <taxon>Bacillales</taxon>
        <taxon>Staphylococcaceae</taxon>
        <taxon>Mammaliicoccus</taxon>
    </lineage>
</organism>
<evidence type="ECO:0000256" key="1">
    <source>
        <dbReference type="ARBA" id="ARBA00023015"/>
    </source>
</evidence>
<accession>A0A2T4PT77</accession>
<dbReference type="InterPro" id="IPR018060">
    <property type="entry name" value="HTH_AraC"/>
</dbReference>
<dbReference type="GO" id="GO:0043565">
    <property type="term" value="F:sequence-specific DNA binding"/>
    <property type="evidence" value="ECO:0007669"/>
    <property type="project" value="InterPro"/>
</dbReference>
<dbReference type="RefSeq" id="WP_107557067.1">
    <property type="nucleotide sequence ID" value="NZ_PZFK01000013.1"/>
</dbReference>
<dbReference type="EMBL" id="PZFK01000013">
    <property type="protein sequence ID" value="PTI29564.1"/>
    <property type="molecule type" value="Genomic_DNA"/>
</dbReference>
<dbReference type="PROSITE" id="PS01124">
    <property type="entry name" value="HTH_ARAC_FAMILY_2"/>
    <property type="match status" value="1"/>
</dbReference>
<keyword evidence="2" id="KW-0238">DNA-binding</keyword>
<dbReference type="Gene3D" id="1.10.10.60">
    <property type="entry name" value="Homeodomain-like"/>
    <property type="match status" value="2"/>
</dbReference>
<proteinExistence type="predicted"/>
<dbReference type="Proteomes" id="UP000241209">
    <property type="component" value="Unassembled WGS sequence"/>
</dbReference>
<dbReference type="PANTHER" id="PTHR43280:SF10">
    <property type="entry name" value="REGULATORY PROTEIN POCR"/>
    <property type="match status" value="1"/>
</dbReference>
<dbReference type="PANTHER" id="PTHR43280">
    <property type="entry name" value="ARAC-FAMILY TRANSCRIPTIONAL REGULATOR"/>
    <property type="match status" value="1"/>
</dbReference>
<gene>
    <name evidence="5" type="ORF">BU072_07820</name>
</gene>
<evidence type="ECO:0000313" key="6">
    <source>
        <dbReference type="Proteomes" id="UP000241209"/>
    </source>
</evidence>
<evidence type="ECO:0000259" key="4">
    <source>
        <dbReference type="PROSITE" id="PS01124"/>
    </source>
</evidence>
<comment type="caution">
    <text evidence="5">The sequence shown here is derived from an EMBL/GenBank/DDBJ whole genome shotgun (WGS) entry which is preliminary data.</text>
</comment>
<keyword evidence="1" id="KW-0805">Transcription regulation</keyword>
<dbReference type="InterPro" id="IPR009057">
    <property type="entry name" value="Homeodomain-like_sf"/>
</dbReference>
<evidence type="ECO:0000256" key="3">
    <source>
        <dbReference type="ARBA" id="ARBA00023163"/>
    </source>
</evidence>
<evidence type="ECO:0000256" key="2">
    <source>
        <dbReference type="ARBA" id="ARBA00023125"/>
    </source>
</evidence>
<sequence>MYNYKITIHKESIINPKKLGFGALCFILEGKAELTLNHTSYIFNVGDLFYLQDNDNYLPIINKGLVAILHISYSTMESLSGEEAFVFKIPKTTKTNELNRYKHQLKDLFIRCLLADLTNVKIRRSHYVVEIYKIMYERFRVDTKNYGHIEIELSSLIYKVKQYIDHHYQDRLSLNSVASQFYISPEHLSREFSKQMGTTFIQYLKETRLFQATYALLFTQFKIEQIANSHGFSSYHNFNRQFKDQFHVTPNQYRLQYKLHKEKKENEIISKDYKASLIEKLQKMMHNKSLVHEYKKLSLNDIPLKTLVAHHKTYLHIGDVYDFYTPFLKEILVNVEKMIQTPIIVIHCSLKKFFNDDQTNHYKQNLAFCLSMFSDTRIIPSIKIYDIDLDDPNIKTNWHELIDIIHNYFYNKNGEIFFDVNYEKVYQMIPQIRETKERLQDIKIMLNAPNPFEYVYEDLEVDIAQFKDIDAFALSYNFNDLYDLDEMNNYDIAKITNQYTEQLIQNMAYLKSHDKEVIPIEWNVLNGDTYSSSDFYFNASIMLKHLLSITNYISGTGFWLMEESSNKYASIKQPLSLYLKYHCKSPTNYLLTILGHFNGHQFYEGPNYIKFEIHNKIFYLLFNYELYHPHDINYQNNIGIILSFRDIPFDKFRITKITFDQDNGNIFKAIRKLDHNDGNLDYLNTVLLDRYCSPDIQMADYNSNNIEETYYVKTNGVKLLIVQNRS</sequence>
<protein>
    <recommendedName>
        <fullName evidence="4">HTH araC/xylS-type domain-containing protein</fullName>
    </recommendedName>
</protein>
<name>A0A2T4PT77_9STAP</name>
<evidence type="ECO:0000313" key="5">
    <source>
        <dbReference type="EMBL" id="PTI29564.1"/>
    </source>
</evidence>
<reference evidence="5 6" key="1">
    <citation type="journal article" date="2016" name="Front. Microbiol.">
        <title>Comprehensive Phylogenetic Analysis of Bovine Non-aureus Staphylococci Species Based on Whole-Genome Sequencing.</title>
        <authorList>
            <person name="Naushad S."/>
            <person name="Barkema H.W."/>
            <person name="Luby C."/>
            <person name="Condas L.A."/>
            <person name="Nobrega D.B."/>
            <person name="Carson D.A."/>
            <person name="De Buck J."/>
        </authorList>
    </citation>
    <scope>NUCLEOTIDE SEQUENCE [LARGE SCALE GENOMIC DNA]</scope>
    <source>
        <strain evidence="5 6">SNUC 2204</strain>
    </source>
</reference>
<dbReference type="STRING" id="1167632.GCA_000286335_02554"/>
<dbReference type="Pfam" id="PF12833">
    <property type="entry name" value="HTH_18"/>
    <property type="match status" value="1"/>
</dbReference>
<dbReference type="GO" id="GO:0003700">
    <property type="term" value="F:DNA-binding transcription factor activity"/>
    <property type="evidence" value="ECO:0007669"/>
    <property type="project" value="InterPro"/>
</dbReference>
<dbReference type="SMART" id="SM00342">
    <property type="entry name" value="HTH_ARAC"/>
    <property type="match status" value="1"/>
</dbReference>
<feature type="domain" description="HTH araC/xylS-type" evidence="4">
    <location>
        <begin position="158"/>
        <end position="256"/>
    </location>
</feature>
<dbReference type="SUPFAM" id="SSF46689">
    <property type="entry name" value="Homeodomain-like"/>
    <property type="match status" value="2"/>
</dbReference>